<dbReference type="GO" id="GO:0016705">
    <property type="term" value="F:oxidoreductase activity, acting on paired donors, with incorporation or reduction of molecular oxygen"/>
    <property type="evidence" value="ECO:0007669"/>
    <property type="project" value="InterPro"/>
</dbReference>
<dbReference type="SUPFAM" id="SSF48264">
    <property type="entry name" value="Cytochrome P450"/>
    <property type="match status" value="1"/>
</dbReference>
<evidence type="ECO:0008006" key="12">
    <source>
        <dbReference type="Google" id="ProtNLM"/>
    </source>
</evidence>
<feature type="region of interest" description="Disordered" evidence="9">
    <location>
        <begin position="503"/>
        <end position="523"/>
    </location>
</feature>
<dbReference type="PANTHER" id="PTHR46206">
    <property type="entry name" value="CYTOCHROME P450"/>
    <property type="match status" value="1"/>
</dbReference>
<dbReference type="PANTHER" id="PTHR46206:SF6">
    <property type="entry name" value="CYTOCHROME P450 MONOOXYGENASE AN1598-RELATED"/>
    <property type="match status" value="1"/>
</dbReference>
<dbReference type="GO" id="GO:0004497">
    <property type="term" value="F:monooxygenase activity"/>
    <property type="evidence" value="ECO:0007669"/>
    <property type="project" value="UniProtKB-KW"/>
</dbReference>
<keyword evidence="4 8" id="KW-0560">Oxidoreductase</keyword>
<dbReference type="PROSITE" id="PS00086">
    <property type="entry name" value="CYTOCHROME_P450"/>
    <property type="match status" value="1"/>
</dbReference>
<comment type="similarity">
    <text evidence="2 8">Belongs to the cytochrome P450 family.</text>
</comment>
<keyword evidence="7 8" id="KW-0349">Heme</keyword>
<dbReference type="Pfam" id="PF00067">
    <property type="entry name" value="p450"/>
    <property type="match status" value="1"/>
</dbReference>
<evidence type="ECO:0000313" key="11">
    <source>
        <dbReference type="Proteomes" id="UP000308768"/>
    </source>
</evidence>
<evidence type="ECO:0000256" key="1">
    <source>
        <dbReference type="ARBA" id="ARBA00001971"/>
    </source>
</evidence>
<dbReference type="InterPro" id="IPR002403">
    <property type="entry name" value="Cyt_P450_E_grp-IV"/>
</dbReference>
<dbReference type="GO" id="GO:0005506">
    <property type="term" value="F:iron ion binding"/>
    <property type="evidence" value="ECO:0007669"/>
    <property type="project" value="InterPro"/>
</dbReference>
<dbReference type="Gene3D" id="1.10.630.10">
    <property type="entry name" value="Cytochrome P450"/>
    <property type="match status" value="1"/>
</dbReference>
<dbReference type="InterPro" id="IPR017972">
    <property type="entry name" value="Cyt_P450_CS"/>
</dbReference>
<dbReference type="CDD" id="cd11041">
    <property type="entry name" value="CYP503A1-like"/>
    <property type="match status" value="1"/>
</dbReference>
<proteinExistence type="inferred from homology"/>
<evidence type="ECO:0000256" key="5">
    <source>
        <dbReference type="ARBA" id="ARBA00023004"/>
    </source>
</evidence>
<keyword evidence="5 7" id="KW-0408">Iron</keyword>
<accession>A0A4U0XXS4</accession>
<evidence type="ECO:0000256" key="4">
    <source>
        <dbReference type="ARBA" id="ARBA00023002"/>
    </source>
</evidence>
<feature type="compositionally biased region" description="Acidic residues" evidence="9">
    <location>
        <begin position="505"/>
        <end position="519"/>
    </location>
</feature>
<keyword evidence="3 7" id="KW-0479">Metal-binding</keyword>
<evidence type="ECO:0000256" key="3">
    <source>
        <dbReference type="ARBA" id="ARBA00022723"/>
    </source>
</evidence>
<comment type="caution">
    <text evidence="10">The sequence shown here is derived from an EMBL/GenBank/DDBJ whole genome shotgun (WGS) entry which is preliminary data.</text>
</comment>
<evidence type="ECO:0000256" key="6">
    <source>
        <dbReference type="ARBA" id="ARBA00023033"/>
    </source>
</evidence>
<dbReference type="InterPro" id="IPR036396">
    <property type="entry name" value="Cyt_P450_sf"/>
</dbReference>
<dbReference type="EMBL" id="NAJN01000029">
    <property type="protein sequence ID" value="TKA81276.1"/>
    <property type="molecule type" value="Genomic_DNA"/>
</dbReference>
<feature type="binding site" description="axial binding residue" evidence="7">
    <location>
        <position position="447"/>
    </location>
    <ligand>
        <name>heme</name>
        <dbReference type="ChEBI" id="CHEBI:30413"/>
    </ligand>
    <ligandPart>
        <name>Fe</name>
        <dbReference type="ChEBI" id="CHEBI:18248"/>
    </ligandPart>
</feature>
<dbReference type="PRINTS" id="PR00465">
    <property type="entry name" value="EP450IV"/>
</dbReference>
<evidence type="ECO:0000256" key="9">
    <source>
        <dbReference type="SAM" id="MobiDB-lite"/>
    </source>
</evidence>
<comment type="cofactor">
    <cofactor evidence="1 7">
        <name>heme</name>
        <dbReference type="ChEBI" id="CHEBI:30413"/>
    </cofactor>
</comment>
<dbReference type="STRING" id="331657.A0A4U0XXS4"/>
<evidence type="ECO:0000256" key="2">
    <source>
        <dbReference type="ARBA" id="ARBA00010617"/>
    </source>
</evidence>
<dbReference type="Proteomes" id="UP000308768">
    <property type="component" value="Unassembled WGS sequence"/>
</dbReference>
<keyword evidence="6 8" id="KW-0503">Monooxygenase</keyword>
<name>A0A4U0XXS4_9PEZI</name>
<evidence type="ECO:0000256" key="7">
    <source>
        <dbReference type="PIRSR" id="PIRSR602403-1"/>
    </source>
</evidence>
<gene>
    <name evidence="10" type="ORF">B0A49_00230</name>
</gene>
<dbReference type="AlphaFoldDB" id="A0A4U0XXS4"/>
<dbReference type="InterPro" id="IPR001128">
    <property type="entry name" value="Cyt_P450"/>
</dbReference>
<dbReference type="GO" id="GO:0020037">
    <property type="term" value="F:heme binding"/>
    <property type="evidence" value="ECO:0007669"/>
    <property type="project" value="InterPro"/>
</dbReference>
<evidence type="ECO:0000313" key="10">
    <source>
        <dbReference type="EMBL" id="TKA81276.1"/>
    </source>
</evidence>
<dbReference type="OrthoDB" id="1844152at2759"/>
<reference evidence="10 11" key="1">
    <citation type="submission" date="2017-03" db="EMBL/GenBank/DDBJ databases">
        <title>Genomes of endolithic fungi from Antarctica.</title>
        <authorList>
            <person name="Coleine C."/>
            <person name="Masonjones S."/>
            <person name="Stajich J.E."/>
        </authorList>
    </citation>
    <scope>NUCLEOTIDE SEQUENCE [LARGE SCALE GENOMIC DNA]</scope>
    <source>
        <strain evidence="10 11">CCFEE 5187</strain>
    </source>
</reference>
<keyword evidence="11" id="KW-1185">Reference proteome</keyword>
<sequence length="545" mass="61449">MVLLTFTIDAALVRSITHSPEVMGSLLVLLAAYAIRLFMPLHHKQMVNSPVIGRATDREFHNALTEGYTKYPDSTFTIPTAHHSMVIIPRKFLDEIKALPETVLSFQKQVSARSLGKYTGLGVNDTLVYSVKVDLTKNIIRILDELQDEVDYAVTTNIGDVPEWKAVPVYGTLLNLVALLSGRIFVGHPLSRNETWLQATLSYTIDGFVGAEKLWTYPKLLHPVTQYFIPEVRKVHSYLRNGAKLLEPIMKERQQAMRDNRNFKKPSDMIQWIVDNSEGTDGQDTDYVTKTQMLISVVAIHTTTMTTAQAVFDLVAHPEYIQPLREELEQVRAEEGSAWSKASIAKLRRMDSFLKESQRFRPPGLVTMNRQVEKEVKLSNGIVLPVGTHIATAAGPNALDPAFFENPETFDGFRFEKLRSLPGNDNKYQFVTTGPDQLHWGVGTHACPGRFFASYEIKMLMAEILTKYDIMLKPGMGRPQDLAIDVRVIPDPSAEILFRNRRGDEADEAEEAEEAEVEDSQTVQRRVTIAAKERAEFEVDSTLLK</sequence>
<feature type="non-terminal residue" evidence="10">
    <location>
        <position position="545"/>
    </location>
</feature>
<protein>
    <recommendedName>
        <fullName evidence="12">Ent-kaurene oxidase</fullName>
    </recommendedName>
</protein>
<evidence type="ECO:0000256" key="8">
    <source>
        <dbReference type="RuleBase" id="RU000461"/>
    </source>
</evidence>
<organism evidence="10 11">
    <name type="scientific">Cryomyces minteri</name>
    <dbReference type="NCBI Taxonomy" id="331657"/>
    <lineage>
        <taxon>Eukaryota</taxon>
        <taxon>Fungi</taxon>
        <taxon>Dikarya</taxon>
        <taxon>Ascomycota</taxon>
        <taxon>Pezizomycotina</taxon>
        <taxon>Dothideomycetes</taxon>
        <taxon>Dothideomycetes incertae sedis</taxon>
        <taxon>Cryomyces</taxon>
    </lineage>
</organism>